<comment type="caution">
    <text evidence="1">The sequence shown here is derived from an EMBL/GenBank/DDBJ whole genome shotgun (WGS) entry which is preliminary data.</text>
</comment>
<keyword evidence="2" id="KW-1185">Reference proteome</keyword>
<dbReference type="Proteomes" id="UP000191554">
    <property type="component" value="Unassembled WGS sequence"/>
</dbReference>
<keyword evidence="1" id="KW-0436">Ligase</keyword>
<dbReference type="Gene3D" id="3.40.50.12780">
    <property type="entry name" value="N-terminal domain of ligase-like"/>
    <property type="match status" value="1"/>
</dbReference>
<dbReference type="PANTHER" id="PTHR43845:SF1">
    <property type="entry name" value="BLR5969 PROTEIN"/>
    <property type="match status" value="1"/>
</dbReference>
<dbReference type="RefSeq" id="WP_080063544.1">
    <property type="nucleotide sequence ID" value="NZ_MZGX01000005.1"/>
</dbReference>
<sequence length="439" mass="50199">MKNMIDYFETQREVLSSRIVDLGNGSAFYKRLLRRTVKKIESGEQIDFAFYNEIPRTTKDDLKRNHPFGLLKADKSEIRGYFESSGTTDESIGSSKTSSLRTGKDLERDYIRRIPEWMTGVEKGDFAVIHLPYALTSSGVAFHDALSKLGIVPVALDQGHSFSSYTRVYDLLKTLEAKVLVCSNPLLLRDIILYEQKEDLFKLPSLQYILMVGTAFSEKSRKLIEERSGKKVGLFYGMSEFGAIGVPCSKGHVHIHPDFFIEILNPNNTEEHYSQSSLGGEMVLTDLKSEGTPFLKYRTGDAGRIYFEECGCEMSTPRIEVFGRLKDVIKDNDRLLFPTDFQDLLAGLEYTSPIHKLVAKGEEEILLELHIQQSTESKEELDIIEDRIKSLTNIPISIITYKFGELFEDIYNQGFYRTTQKVKTMSFHDERKGEWIITY</sequence>
<reference evidence="1 2" key="1">
    <citation type="submission" date="2017-03" db="EMBL/GenBank/DDBJ databases">
        <title>Genome sequence of Clostridium hungatei DSM 14427.</title>
        <authorList>
            <person name="Poehlein A."/>
            <person name="Daniel R."/>
        </authorList>
    </citation>
    <scope>NUCLEOTIDE SEQUENCE [LARGE SCALE GENOMIC DNA]</scope>
    <source>
        <strain evidence="1 2">DSM 14427</strain>
    </source>
</reference>
<evidence type="ECO:0000313" key="2">
    <source>
        <dbReference type="Proteomes" id="UP000191554"/>
    </source>
</evidence>
<gene>
    <name evidence="1" type="ORF">CLHUN_11010</name>
</gene>
<dbReference type="GO" id="GO:0047475">
    <property type="term" value="F:phenylacetate-CoA ligase activity"/>
    <property type="evidence" value="ECO:0007669"/>
    <property type="project" value="UniProtKB-EC"/>
</dbReference>
<dbReference type="PANTHER" id="PTHR43845">
    <property type="entry name" value="BLR5969 PROTEIN"/>
    <property type="match status" value="1"/>
</dbReference>
<dbReference type="SUPFAM" id="SSF56801">
    <property type="entry name" value="Acetyl-CoA synthetase-like"/>
    <property type="match status" value="1"/>
</dbReference>
<protein>
    <submittedName>
        <fullName evidence="1">Phenylacetate-coenzyme A ligase</fullName>
        <ecNumber evidence="1">6.2.1.30</ecNumber>
    </submittedName>
</protein>
<dbReference type="EMBL" id="MZGX01000005">
    <property type="protein sequence ID" value="OPX45214.1"/>
    <property type="molecule type" value="Genomic_DNA"/>
</dbReference>
<dbReference type="OrthoDB" id="580775at2"/>
<dbReference type="InterPro" id="IPR042099">
    <property type="entry name" value="ANL_N_sf"/>
</dbReference>
<dbReference type="AlphaFoldDB" id="A0A1V4SN06"/>
<organism evidence="1 2">
    <name type="scientific">Ruminiclostridium hungatei</name>
    <name type="common">Clostridium hungatei</name>
    <dbReference type="NCBI Taxonomy" id="48256"/>
    <lineage>
        <taxon>Bacteria</taxon>
        <taxon>Bacillati</taxon>
        <taxon>Bacillota</taxon>
        <taxon>Clostridia</taxon>
        <taxon>Eubacteriales</taxon>
        <taxon>Oscillospiraceae</taxon>
        <taxon>Ruminiclostridium</taxon>
    </lineage>
</organism>
<dbReference type="EC" id="6.2.1.30" evidence="1"/>
<proteinExistence type="predicted"/>
<evidence type="ECO:0000313" key="1">
    <source>
        <dbReference type="EMBL" id="OPX45214.1"/>
    </source>
</evidence>
<name>A0A1V4SN06_RUMHU</name>
<dbReference type="STRING" id="48256.CLHUN_11010"/>
<accession>A0A1V4SN06</accession>